<name>A0A0G1Y1H8_9BACT</name>
<protein>
    <submittedName>
        <fullName evidence="3">Alpha,alpha-trehalose-phosphate synthase (UDP-forming)</fullName>
    </submittedName>
</protein>
<dbReference type="Pfam" id="PF00982">
    <property type="entry name" value="Glyco_transf_20"/>
    <property type="match status" value="1"/>
</dbReference>
<dbReference type="Proteomes" id="UP000033965">
    <property type="component" value="Unassembled WGS sequence"/>
</dbReference>
<dbReference type="EMBL" id="LCPZ01000007">
    <property type="protein sequence ID" value="KKW08752.1"/>
    <property type="molecule type" value="Genomic_DNA"/>
</dbReference>
<feature type="transmembrane region" description="Helical" evidence="2">
    <location>
        <begin position="158"/>
        <end position="177"/>
    </location>
</feature>
<evidence type="ECO:0000313" key="3">
    <source>
        <dbReference type="EMBL" id="KKW08752.1"/>
    </source>
</evidence>
<dbReference type="AlphaFoldDB" id="A0A0G1Y1H8"/>
<keyword evidence="2" id="KW-0472">Membrane</keyword>
<reference evidence="3 4" key="1">
    <citation type="journal article" date="2015" name="Nature">
        <title>rRNA introns, odd ribosomes, and small enigmatic genomes across a large radiation of phyla.</title>
        <authorList>
            <person name="Brown C.T."/>
            <person name="Hug L.A."/>
            <person name="Thomas B.C."/>
            <person name="Sharon I."/>
            <person name="Castelle C.J."/>
            <person name="Singh A."/>
            <person name="Wilkins M.J."/>
            <person name="Williams K.H."/>
            <person name="Banfield J.F."/>
        </authorList>
    </citation>
    <scope>NUCLEOTIDE SEQUENCE [LARGE SCALE GENOMIC DNA]</scope>
</reference>
<keyword evidence="2" id="KW-1133">Transmembrane helix</keyword>
<sequence length="726" mass="82062">MLAIALIIGTFTFNQANREELNLSSDLQYRTRVLIDSLQESVEPSLISNATTTVQRIVERIASNERIAGLGVFDSDAKPVATSARFPDIVLSNPLIETVMDTDTPTGAFIRNADGDIYIFSNPLHYKGRVIGALLVAQDASYIDETIWNIWKENLLRLLVQLILIGGAIFVLIRWVFFRPLSFLAESIKAMRRGEPVPEDKTSGQDFLMPLANEISKISTSLRQARFVAGEEARMRLEKLDSPWTAERLKEFMKAYLKDRPIFVVSNREPYVHNKEKNGIKWSVPAGGVVTALEPVMEACGGTWIAHGSGNADKSVVDADDKIAVPPEEPRYTLKRVWLTPKEVKGYYSGLSSEALWPLCHMAHVRPLFRAEDWLEYRKVNGLFAKTVLNEIRHVERPIILVQDYHFALLPALIKKSRPDAQVAVFWHIPWPSAAQFAICPWRKELLQGILGADLVGFHTQQYCNNFMETVGAEIESRIDYEQFSITRTDHRSHIRPFPISIAFPGNAEPQAAPGRKALEALNIRSEYVGIGVDRLDYTKGIRERFKGIEFFLTNHPDYRNRFTFLQIAAPTRESVAKYQEYAASVTEEAERINKLFGTRAWQPIVLEKRNYSHAELQPLYQSACLCLVTSLHDGMNLVAKEYPAARADEKGVLILSKFTGAARGLKGALLVNPYSAENTAEAIHQALTMPGAEQHRRMNMMRSSVRDYNIYRWSAELIKALLQLE</sequence>
<evidence type="ECO:0000313" key="4">
    <source>
        <dbReference type="Proteomes" id="UP000033965"/>
    </source>
</evidence>
<organism evidence="3 4">
    <name type="scientific">Candidatus Kaiserbacteria bacterium GW2011_GWA2_49_19</name>
    <dbReference type="NCBI Taxonomy" id="1618669"/>
    <lineage>
        <taxon>Bacteria</taxon>
        <taxon>Candidatus Kaiseribacteriota</taxon>
    </lineage>
</organism>
<dbReference type="PANTHER" id="PTHR10788">
    <property type="entry name" value="TREHALOSE-6-PHOSPHATE SYNTHASE"/>
    <property type="match status" value="1"/>
</dbReference>
<gene>
    <name evidence="3" type="ORF">UY44_C0007G0014</name>
</gene>
<proteinExistence type="inferred from homology"/>
<dbReference type="Gene3D" id="3.40.50.2000">
    <property type="entry name" value="Glycogen Phosphorylase B"/>
    <property type="match status" value="2"/>
</dbReference>
<comment type="caution">
    <text evidence="3">The sequence shown here is derived from an EMBL/GenBank/DDBJ whole genome shotgun (WGS) entry which is preliminary data.</text>
</comment>
<dbReference type="PATRIC" id="fig|1618669.3.peg.283"/>
<dbReference type="CDD" id="cd03788">
    <property type="entry name" value="GT20_TPS"/>
    <property type="match status" value="1"/>
</dbReference>
<dbReference type="PANTHER" id="PTHR10788:SF106">
    <property type="entry name" value="BCDNA.GH08860"/>
    <property type="match status" value="1"/>
</dbReference>
<keyword evidence="2" id="KW-0812">Transmembrane</keyword>
<dbReference type="GO" id="GO:0003825">
    <property type="term" value="F:alpha,alpha-trehalose-phosphate synthase (UDP-forming) activity"/>
    <property type="evidence" value="ECO:0007669"/>
    <property type="project" value="TreeGrafter"/>
</dbReference>
<comment type="similarity">
    <text evidence="1">Belongs to the glycosyltransferase 20 family.</text>
</comment>
<evidence type="ECO:0000256" key="2">
    <source>
        <dbReference type="SAM" id="Phobius"/>
    </source>
</evidence>
<evidence type="ECO:0000256" key="1">
    <source>
        <dbReference type="ARBA" id="ARBA00008799"/>
    </source>
</evidence>
<dbReference type="InterPro" id="IPR001830">
    <property type="entry name" value="Glyco_trans_20"/>
</dbReference>
<dbReference type="SUPFAM" id="SSF53756">
    <property type="entry name" value="UDP-Glycosyltransferase/glycogen phosphorylase"/>
    <property type="match status" value="1"/>
</dbReference>
<accession>A0A0G1Y1H8</accession>
<dbReference type="GO" id="GO:0005992">
    <property type="term" value="P:trehalose biosynthetic process"/>
    <property type="evidence" value="ECO:0007669"/>
    <property type="project" value="InterPro"/>
</dbReference>